<reference evidence="1" key="1">
    <citation type="submission" date="2014-09" db="EMBL/GenBank/DDBJ databases">
        <authorList>
            <person name="Magalhaes I.L.F."/>
            <person name="Oliveira U."/>
            <person name="Santos F.R."/>
            <person name="Vidigal T.H.D.A."/>
            <person name="Brescovit A.D."/>
            <person name="Santos A.J."/>
        </authorList>
    </citation>
    <scope>NUCLEOTIDE SEQUENCE</scope>
    <source>
        <tissue evidence="1">Shoot tissue taken approximately 20 cm above the soil surface</tissue>
    </source>
</reference>
<dbReference type="EMBL" id="GBRH01238216">
    <property type="protein sequence ID" value="JAD59679.1"/>
    <property type="molecule type" value="Transcribed_RNA"/>
</dbReference>
<name>A0A0A9B6S6_ARUDO</name>
<sequence>MAPVSWSISTPLAKLNGRTTCHSGTSGLDTLSPGLTTFSPWYASATYNSPVSLLNLRPNGRPHSCSRPGS</sequence>
<protein>
    <submittedName>
        <fullName evidence="1">Uncharacterized protein</fullName>
    </submittedName>
</protein>
<dbReference type="AlphaFoldDB" id="A0A0A9B6S6"/>
<evidence type="ECO:0000313" key="1">
    <source>
        <dbReference type="EMBL" id="JAD59679.1"/>
    </source>
</evidence>
<organism evidence="1">
    <name type="scientific">Arundo donax</name>
    <name type="common">Giant reed</name>
    <name type="synonym">Donax arundinaceus</name>
    <dbReference type="NCBI Taxonomy" id="35708"/>
    <lineage>
        <taxon>Eukaryota</taxon>
        <taxon>Viridiplantae</taxon>
        <taxon>Streptophyta</taxon>
        <taxon>Embryophyta</taxon>
        <taxon>Tracheophyta</taxon>
        <taxon>Spermatophyta</taxon>
        <taxon>Magnoliopsida</taxon>
        <taxon>Liliopsida</taxon>
        <taxon>Poales</taxon>
        <taxon>Poaceae</taxon>
        <taxon>PACMAD clade</taxon>
        <taxon>Arundinoideae</taxon>
        <taxon>Arundineae</taxon>
        <taxon>Arundo</taxon>
    </lineage>
</organism>
<proteinExistence type="predicted"/>
<accession>A0A0A9B6S6</accession>
<reference evidence="1" key="2">
    <citation type="journal article" date="2015" name="Data Brief">
        <title>Shoot transcriptome of the giant reed, Arundo donax.</title>
        <authorList>
            <person name="Barrero R.A."/>
            <person name="Guerrero F.D."/>
            <person name="Moolhuijzen P."/>
            <person name="Goolsby J.A."/>
            <person name="Tidwell J."/>
            <person name="Bellgard S.E."/>
            <person name="Bellgard M.I."/>
        </authorList>
    </citation>
    <scope>NUCLEOTIDE SEQUENCE</scope>
    <source>
        <tissue evidence="1">Shoot tissue taken approximately 20 cm above the soil surface</tissue>
    </source>
</reference>